<name>A0A918TI68_STRCJ</name>
<accession>A0A918TI68</accession>
<gene>
    <name evidence="2" type="ORF">GCM10010507_17740</name>
</gene>
<feature type="transmembrane region" description="Helical" evidence="1">
    <location>
        <begin position="37"/>
        <end position="59"/>
    </location>
</feature>
<dbReference type="Proteomes" id="UP000646244">
    <property type="component" value="Unassembled WGS sequence"/>
</dbReference>
<evidence type="ECO:0008006" key="4">
    <source>
        <dbReference type="Google" id="ProtNLM"/>
    </source>
</evidence>
<evidence type="ECO:0000313" key="3">
    <source>
        <dbReference type="Proteomes" id="UP000646244"/>
    </source>
</evidence>
<keyword evidence="1" id="KW-1133">Transmembrane helix</keyword>
<keyword evidence="1" id="KW-0472">Membrane</keyword>
<reference evidence="2" key="1">
    <citation type="journal article" date="2014" name="Int. J. Syst. Evol. Microbiol.">
        <title>Complete genome sequence of Corynebacterium casei LMG S-19264T (=DSM 44701T), isolated from a smear-ripened cheese.</title>
        <authorList>
            <consortium name="US DOE Joint Genome Institute (JGI-PGF)"/>
            <person name="Walter F."/>
            <person name="Albersmeier A."/>
            <person name="Kalinowski J."/>
            <person name="Ruckert C."/>
        </authorList>
    </citation>
    <scope>NUCLEOTIDE SEQUENCE</scope>
    <source>
        <strain evidence="2">JCM 4633</strain>
    </source>
</reference>
<organism evidence="2 3">
    <name type="scientific">Streptomyces cinnamoneus</name>
    <name type="common">Streptoverticillium cinnamoneum</name>
    <dbReference type="NCBI Taxonomy" id="53446"/>
    <lineage>
        <taxon>Bacteria</taxon>
        <taxon>Bacillati</taxon>
        <taxon>Actinomycetota</taxon>
        <taxon>Actinomycetes</taxon>
        <taxon>Kitasatosporales</taxon>
        <taxon>Streptomycetaceae</taxon>
        <taxon>Streptomyces</taxon>
        <taxon>Streptomyces cinnamoneus group</taxon>
    </lineage>
</organism>
<proteinExistence type="predicted"/>
<sequence length="75" mass="7770">MVTAPQFQEIPMILSISGVVLLGVVVFLFFRKDNLKASHGLVCALFGFYLAGTGIAPSIKAGGASLASLLGGIKF</sequence>
<dbReference type="EMBL" id="BMVB01000004">
    <property type="protein sequence ID" value="GHC43310.1"/>
    <property type="molecule type" value="Genomic_DNA"/>
</dbReference>
<protein>
    <recommendedName>
        <fullName evidence="4">DUF2304 domain-containing protein</fullName>
    </recommendedName>
</protein>
<reference evidence="2" key="2">
    <citation type="submission" date="2020-09" db="EMBL/GenBank/DDBJ databases">
        <authorList>
            <person name="Sun Q."/>
            <person name="Ohkuma M."/>
        </authorList>
    </citation>
    <scope>NUCLEOTIDE SEQUENCE</scope>
    <source>
        <strain evidence="2">JCM 4633</strain>
    </source>
</reference>
<dbReference type="AlphaFoldDB" id="A0A918TI68"/>
<keyword evidence="1" id="KW-0812">Transmembrane</keyword>
<comment type="caution">
    <text evidence="2">The sequence shown here is derived from an EMBL/GenBank/DDBJ whole genome shotgun (WGS) entry which is preliminary data.</text>
</comment>
<feature type="transmembrane region" description="Helical" evidence="1">
    <location>
        <begin position="12"/>
        <end position="30"/>
    </location>
</feature>
<evidence type="ECO:0000313" key="2">
    <source>
        <dbReference type="EMBL" id="GHC43310.1"/>
    </source>
</evidence>
<evidence type="ECO:0000256" key="1">
    <source>
        <dbReference type="SAM" id="Phobius"/>
    </source>
</evidence>